<evidence type="ECO:0000313" key="1">
    <source>
        <dbReference type="EMBL" id="KAG6963116.1"/>
    </source>
</evidence>
<dbReference type="EMBL" id="JAENGY010000431">
    <property type="protein sequence ID" value="KAG6963116.1"/>
    <property type="molecule type" value="Genomic_DNA"/>
</dbReference>
<reference evidence="1" key="1">
    <citation type="submission" date="2021-01" db="EMBL/GenBank/DDBJ databases">
        <title>Phytophthora aleatoria, a newly-described species from Pinus radiata is distinct from Phytophthora cactorum isolates based on comparative genomics.</title>
        <authorList>
            <person name="Mcdougal R."/>
            <person name="Panda P."/>
            <person name="Williams N."/>
            <person name="Studholme D.J."/>
        </authorList>
    </citation>
    <scope>NUCLEOTIDE SEQUENCE</scope>
    <source>
        <strain evidence="1">NZFS 4037</strain>
    </source>
</reference>
<sequence>MEGEDTVEGDNDGRFGLVSSESLEEMLAICDRQNVIFRSVVRRIHDVLATETLRGASLAVQIEAEVEIDDLLQEIETSVYGRTDHSTQRQNVNEWVTEIVEAGIIQIPRQTQFVRGLHERLTVLYRRLSSDHPVASSSPEERFLNWEGDMPIDLRILFGISTHALEQTLYFTFEPFIPQYILHHAMASESFPIDGLKGNPPSAKTLT</sequence>
<proteinExistence type="predicted"/>
<keyword evidence="2" id="KW-1185">Reference proteome</keyword>
<dbReference type="Proteomes" id="UP000709295">
    <property type="component" value="Unassembled WGS sequence"/>
</dbReference>
<organism evidence="1 2">
    <name type="scientific">Phytophthora aleatoria</name>
    <dbReference type="NCBI Taxonomy" id="2496075"/>
    <lineage>
        <taxon>Eukaryota</taxon>
        <taxon>Sar</taxon>
        <taxon>Stramenopiles</taxon>
        <taxon>Oomycota</taxon>
        <taxon>Peronosporomycetes</taxon>
        <taxon>Peronosporales</taxon>
        <taxon>Peronosporaceae</taxon>
        <taxon>Phytophthora</taxon>
    </lineage>
</organism>
<dbReference type="AlphaFoldDB" id="A0A8J5M7H4"/>
<feature type="non-terminal residue" evidence="1">
    <location>
        <position position="1"/>
    </location>
</feature>
<evidence type="ECO:0000313" key="2">
    <source>
        <dbReference type="Proteomes" id="UP000709295"/>
    </source>
</evidence>
<accession>A0A8J5M7H4</accession>
<name>A0A8J5M7H4_9STRA</name>
<comment type="caution">
    <text evidence="1">The sequence shown here is derived from an EMBL/GenBank/DDBJ whole genome shotgun (WGS) entry which is preliminary data.</text>
</comment>
<protein>
    <submittedName>
        <fullName evidence="1">Uncharacterized protein</fullName>
    </submittedName>
</protein>
<gene>
    <name evidence="1" type="ORF">JG688_00008288</name>
</gene>